<dbReference type="AlphaFoldDB" id="A0AAV2H9Z8"/>
<feature type="chain" id="PRO_5043808115" evidence="1">
    <location>
        <begin position="20"/>
        <end position="114"/>
    </location>
</feature>
<accession>A0AAV2H9Z8</accession>
<evidence type="ECO:0000313" key="3">
    <source>
        <dbReference type="Proteomes" id="UP001497497"/>
    </source>
</evidence>
<feature type="non-terminal residue" evidence="2">
    <location>
        <position position="1"/>
    </location>
</feature>
<dbReference type="EMBL" id="CAXITT010000060">
    <property type="protein sequence ID" value="CAL1530012.1"/>
    <property type="molecule type" value="Genomic_DNA"/>
</dbReference>
<dbReference type="Proteomes" id="UP001497497">
    <property type="component" value="Unassembled WGS sequence"/>
</dbReference>
<evidence type="ECO:0000256" key="1">
    <source>
        <dbReference type="SAM" id="SignalP"/>
    </source>
</evidence>
<gene>
    <name evidence="2" type="ORF">GSLYS_00004145001</name>
</gene>
<feature type="signal peptide" evidence="1">
    <location>
        <begin position="1"/>
        <end position="19"/>
    </location>
</feature>
<keyword evidence="1" id="KW-0732">Signal</keyword>
<organism evidence="2 3">
    <name type="scientific">Lymnaea stagnalis</name>
    <name type="common">Great pond snail</name>
    <name type="synonym">Helix stagnalis</name>
    <dbReference type="NCBI Taxonomy" id="6523"/>
    <lineage>
        <taxon>Eukaryota</taxon>
        <taxon>Metazoa</taxon>
        <taxon>Spiralia</taxon>
        <taxon>Lophotrochozoa</taxon>
        <taxon>Mollusca</taxon>
        <taxon>Gastropoda</taxon>
        <taxon>Heterobranchia</taxon>
        <taxon>Euthyneura</taxon>
        <taxon>Panpulmonata</taxon>
        <taxon>Hygrophila</taxon>
        <taxon>Lymnaeoidea</taxon>
        <taxon>Lymnaeidae</taxon>
        <taxon>Lymnaea</taxon>
    </lineage>
</organism>
<protein>
    <submittedName>
        <fullName evidence="2">Uncharacterized protein</fullName>
    </submittedName>
</protein>
<name>A0AAV2H9Z8_LYMST</name>
<sequence length="114" mass="12668">CLLFLSVLALLLSAAVLIANLTISSQGGLRSKRNTTHVGGRTCGTFEEKPLTDFNRDLRNSCLENLKKLSHVLNDVIDKWSDRHKHDQLVTPRINFTPASVHKFLKPPPLIPGT</sequence>
<keyword evidence="3" id="KW-1185">Reference proteome</keyword>
<proteinExistence type="predicted"/>
<reference evidence="2 3" key="1">
    <citation type="submission" date="2024-04" db="EMBL/GenBank/DDBJ databases">
        <authorList>
            <consortium name="Genoscope - CEA"/>
            <person name="William W."/>
        </authorList>
    </citation>
    <scope>NUCLEOTIDE SEQUENCE [LARGE SCALE GENOMIC DNA]</scope>
</reference>
<comment type="caution">
    <text evidence="2">The sequence shown here is derived from an EMBL/GenBank/DDBJ whole genome shotgun (WGS) entry which is preliminary data.</text>
</comment>
<evidence type="ECO:0000313" key="2">
    <source>
        <dbReference type="EMBL" id="CAL1530012.1"/>
    </source>
</evidence>